<dbReference type="Proteomes" id="UP000325003">
    <property type="component" value="Unassembled WGS sequence"/>
</dbReference>
<feature type="domain" description="HTH cro/C1-type" evidence="1">
    <location>
        <begin position="258"/>
        <end position="301"/>
    </location>
</feature>
<dbReference type="EMBL" id="VUJV01000001">
    <property type="protein sequence ID" value="KAA1421710.1"/>
    <property type="molecule type" value="Genomic_DNA"/>
</dbReference>
<dbReference type="RefSeq" id="WP_149727171.1">
    <property type="nucleotide sequence ID" value="NZ_VUJV01000001.1"/>
</dbReference>
<dbReference type="PROSITE" id="PS50943">
    <property type="entry name" value="HTH_CROC1"/>
    <property type="match status" value="1"/>
</dbReference>
<reference evidence="2 3" key="1">
    <citation type="submission" date="2019-09" db="EMBL/GenBank/DDBJ databases">
        <title>Nocardioides panacisoli sp. nov., isolated from the soil of a ginseng field.</title>
        <authorList>
            <person name="Cho C."/>
        </authorList>
    </citation>
    <scope>NUCLEOTIDE SEQUENCE [LARGE SCALE GENOMIC DNA]</scope>
    <source>
        <strain evidence="2 3">BN130099</strain>
    </source>
</reference>
<sequence length="315" mass="33513">MESSLAGASAARLARLRAAVEADDDPNNRVAHAATLGLIGRAGRADAGDCSEMWGIFPAAAVHQIGQPGWAVRVGVMANLIGLAGLGEAEDFIAVSRLAKRYGYRLVATVQNAIDPLLGSAELMPLASSAVAAMSLTDRIALLVREAGLDADEAGEVAHRAYQVGFWLVMAGVDPDRPGPVLTTPDQVAMAWDHGGMPAWRGQLAIIAANPWAPYCAEVRDLAAAAGRTAAVHALEECAKVYRTRFERRERELVAREIRELVAISGLSQREFASMLGTSASRLSTYVNGLVTPSATLMVRIRRVSEFVRDRGSVT</sequence>
<gene>
    <name evidence="2" type="ORF">F0U44_05405</name>
</gene>
<accession>A0A5B1LPK8</accession>
<evidence type="ECO:0000313" key="3">
    <source>
        <dbReference type="Proteomes" id="UP000325003"/>
    </source>
</evidence>
<dbReference type="Gene3D" id="1.10.260.40">
    <property type="entry name" value="lambda repressor-like DNA-binding domains"/>
    <property type="match status" value="1"/>
</dbReference>
<reference evidence="2 3" key="2">
    <citation type="submission" date="2019-09" db="EMBL/GenBank/DDBJ databases">
        <authorList>
            <person name="Jin C."/>
        </authorList>
    </citation>
    <scope>NUCLEOTIDE SEQUENCE [LARGE SCALE GENOMIC DNA]</scope>
    <source>
        <strain evidence="2 3">BN130099</strain>
    </source>
</reference>
<dbReference type="GO" id="GO:0003677">
    <property type="term" value="F:DNA binding"/>
    <property type="evidence" value="ECO:0007669"/>
    <property type="project" value="InterPro"/>
</dbReference>
<dbReference type="SUPFAM" id="SSF47413">
    <property type="entry name" value="lambda repressor-like DNA-binding domains"/>
    <property type="match status" value="1"/>
</dbReference>
<dbReference type="Pfam" id="PF01381">
    <property type="entry name" value="HTH_3"/>
    <property type="match status" value="1"/>
</dbReference>
<comment type="caution">
    <text evidence="2">The sequence shown here is derived from an EMBL/GenBank/DDBJ whole genome shotgun (WGS) entry which is preliminary data.</text>
</comment>
<dbReference type="InterPro" id="IPR001387">
    <property type="entry name" value="Cro/C1-type_HTH"/>
</dbReference>
<evidence type="ECO:0000313" key="2">
    <source>
        <dbReference type="EMBL" id="KAA1421710.1"/>
    </source>
</evidence>
<proteinExistence type="predicted"/>
<dbReference type="AlphaFoldDB" id="A0A5B1LPK8"/>
<evidence type="ECO:0000259" key="1">
    <source>
        <dbReference type="PROSITE" id="PS50943"/>
    </source>
</evidence>
<dbReference type="InterPro" id="IPR010982">
    <property type="entry name" value="Lambda_DNA-bd_dom_sf"/>
</dbReference>
<protein>
    <submittedName>
        <fullName evidence="2">Helix-turn-helix transcriptional regulator</fullName>
    </submittedName>
</protein>
<organism evidence="2 3">
    <name type="scientific">Nocardioides humilatus</name>
    <dbReference type="NCBI Taxonomy" id="2607660"/>
    <lineage>
        <taxon>Bacteria</taxon>
        <taxon>Bacillati</taxon>
        <taxon>Actinomycetota</taxon>
        <taxon>Actinomycetes</taxon>
        <taxon>Propionibacteriales</taxon>
        <taxon>Nocardioidaceae</taxon>
        <taxon>Nocardioides</taxon>
    </lineage>
</organism>
<name>A0A5B1LPK8_9ACTN</name>
<keyword evidence="3" id="KW-1185">Reference proteome</keyword>
<dbReference type="CDD" id="cd00093">
    <property type="entry name" value="HTH_XRE"/>
    <property type="match status" value="1"/>
</dbReference>